<dbReference type="Proteomes" id="UP001251528">
    <property type="component" value="Unassembled WGS sequence"/>
</dbReference>
<keyword evidence="10" id="KW-1185">Reference proteome</keyword>
<evidence type="ECO:0000256" key="6">
    <source>
        <dbReference type="ARBA" id="ARBA00022989"/>
    </source>
</evidence>
<dbReference type="InterPro" id="IPR007603">
    <property type="entry name" value="Choline_transptr-like"/>
</dbReference>
<name>A0AAJ0CAF0_9HYPO</name>
<dbReference type="PANTHER" id="PTHR12385">
    <property type="entry name" value="CHOLINE TRANSPORTER-LIKE (SLC FAMILY 44)"/>
    <property type="match status" value="1"/>
</dbReference>
<reference evidence="9" key="1">
    <citation type="submission" date="2023-06" db="EMBL/GenBank/DDBJ databases">
        <title>Conoideocrella luteorostrata (Hypocreales: Clavicipitaceae), a potential biocontrol fungus for elongate hemlock scale in United States Christmas tree production areas.</title>
        <authorList>
            <person name="Barrett H."/>
            <person name="Lovett B."/>
            <person name="Macias A.M."/>
            <person name="Stajich J.E."/>
            <person name="Kasson M.T."/>
        </authorList>
    </citation>
    <scope>NUCLEOTIDE SEQUENCE</scope>
    <source>
        <strain evidence="9">ARSEF 14590</strain>
    </source>
</reference>
<evidence type="ECO:0000256" key="8">
    <source>
        <dbReference type="RuleBase" id="RU368066"/>
    </source>
</evidence>
<comment type="subcellular location">
    <subcellularLocation>
        <location evidence="2 8">Cell membrane</location>
        <topology evidence="2 8">Multi-pass membrane protein</topology>
    </subcellularLocation>
</comment>
<feature type="transmembrane region" description="Helical" evidence="8">
    <location>
        <begin position="157"/>
        <end position="178"/>
    </location>
</feature>
<feature type="transmembrane region" description="Helical" evidence="8">
    <location>
        <begin position="116"/>
        <end position="136"/>
    </location>
</feature>
<accession>A0AAJ0CAF0</accession>
<dbReference type="AlphaFoldDB" id="A0AAJ0CAF0"/>
<dbReference type="GO" id="GO:0022857">
    <property type="term" value="F:transmembrane transporter activity"/>
    <property type="evidence" value="ECO:0007669"/>
    <property type="project" value="UniProtKB-UniRule"/>
</dbReference>
<dbReference type="EMBL" id="JASWJB010000665">
    <property type="protein sequence ID" value="KAK2589478.1"/>
    <property type="molecule type" value="Genomic_DNA"/>
</dbReference>
<gene>
    <name evidence="9" type="primary">PNS1_2</name>
    <name evidence="9" type="ORF">QQS21_012844</name>
</gene>
<feature type="transmembrane region" description="Helical" evidence="8">
    <location>
        <begin position="12"/>
        <end position="42"/>
    </location>
</feature>
<sequence length="257" mass="28078">MLKTAIQVSKKHGYVYLVSLIGGIIGAAFAAWFSVTLTAIYVTYEPSGSNPKCSRGGCSKAKVIGLTAFATFCMYCFTETIKNVIHTTIAGVYGTWYFRVHNFPKDATRGAAKRSLTTSFGTIAFSSLLIAIIQFLRQLCSVARSQAGNEGDCLIGPVLSFSSMFVRFATTLLAYLYLLFTDPAYNKGEGYTPVILAFAFLIGTQIALIMTTPISSGVDNIFVAAGWDPQVMISSHLELYQEMVRLYPKVQEAINVR</sequence>
<comment type="caution">
    <text evidence="9">The sequence shown here is derived from an EMBL/GenBank/DDBJ whole genome shotgun (WGS) entry which is preliminary data.</text>
</comment>
<evidence type="ECO:0000256" key="5">
    <source>
        <dbReference type="ARBA" id="ARBA00022692"/>
    </source>
</evidence>
<dbReference type="PANTHER" id="PTHR12385:SF4">
    <property type="entry name" value="PROTEIN PNS1"/>
    <property type="match status" value="1"/>
</dbReference>
<keyword evidence="7 8" id="KW-0472">Membrane</keyword>
<feature type="transmembrane region" description="Helical" evidence="8">
    <location>
        <begin position="190"/>
        <end position="210"/>
    </location>
</feature>
<keyword evidence="6 8" id="KW-1133">Transmembrane helix</keyword>
<evidence type="ECO:0000256" key="1">
    <source>
        <dbReference type="ARBA" id="ARBA00002957"/>
    </source>
</evidence>
<dbReference type="GO" id="GO:0005886">
    <property type="term" value="C:plasma membrane"/>
    <property type="evidence" value="ECO:0007669"/>
    <property type="project" value="UniProtKB-SubCell"/>
</dbReference>
<comment type="function">
    <text evidence="1 8">Probably involved in transport through the plasma membrane.</text>
</comment>
<keyword evidence="5 8" id="KW-0812">Transmembrane</keyword>
<evidence type="ECO:0000256" key="3">
    <source>
        <dbReference type="ARBA" id="ARBA00007168"/>
    </source>
</evidence>
<evidence type="ECO:0000313" key="9">
    <source>
        <dbReference type="EMBL" id="KAK2589478.1"/>
    </source>
</evidence>
<comment type="similarity">
    <text evidence="3 8">Belongs to the CTL (choline transporter-like) family.</text>
</comment>
<proteinExistence type="inferred from homology"/>
<evidence type="ECO:0000256" key="4">
    <source>
        <dbReference type="ARBA" id="ARBA00015388"/>
    </source>
</evidence>
<evidence type="ECO:0000256" key="2">
    <source>
        <dbReference type="ARBA" id="ARBA00004651"/>
    </source>
</evidence>
<evidence type="ECO:0000313" key="10">
    <source>
        <dbReference type="Proteomes" id="UP001251528"/>
    </source>
</evidence>
<protein>
    <recommendedName>
        <fullName evidence="4 8">Protein PNS1</fullName>
    </recommendedName>
</protein>
<evidence type="ECO:0000256" key="7">
    <source>
        <dbReference type="ARBA" id="ARBA00023136"/>
    </source>
</evidence>
<dbReference type="Pfam" id="PF04515">
    <property type="entry name" value="Choline_transpo"/>
    <property type="match status" value="2"/>
</dbReference>
<comment type="caution">
    <text evidence="8">Lacks conserved residue(s) required for the propagation of feature annotation.</text>
</comment>
<organism evidence="9 10">
    <name type="scientific">Conoideocrella luteorostrata</name>
    <dbReference type="NCBI Taxonomy" id="1105319"/>
    <lineage>
        <taxon>Eukaryota</taxon>
        <taxon>Fungi</taxon>
        <taxon>Dikarya</taxon>
        <taxon>Ascomycota</taxon>
        <taxon>Pezizomycotina</taxon>
        <taxon>Sordariomycetes</taxon>
        <taxon>Hypocreomycetidae</taxon>
        <taxon>Hypocreales</taxon>
        <taxon>Clavicipitaceae</taxon>
        <taxon>Conoideocrella</taxon>
    </lineage>
</organism>